<dbReference type="PANTHER" id="PTHR37691">
    <property type="entry name" value="BLR3518 PROTEIN"/>
    <property type="match status" value="1"/>
</dbReference>
<proteinExistence type="predicted"/>
<dbReference type="InterPro" id="IPR027396">
    <property type="entry name" value="DsrEFH-like"/>
</dbReference>
<gene>
    <name evidence="1" type="ORF">LCGC14_0238270</name>
</gene>
<reference evidence="1" key="1">
    <citation type="journal article" date="2015" name="Nature">
        <title>Complex archaea that bridge the gap between prokaryotes and eukaryotes.</title>
        <authorList>
            <person name="Spang A."/>
            <person name="Saw J.H."/>
            <person name="Jorgensen S.L."/>
            <person name="Zaremba-Niedzwiedzka K."/>
            <person name="Martijn J."/>
            <person name="Lind A.E."/>
            <person name="van Eijk R."/>
            <person name="Schleper C."/>
            <person name="Guy L."/>
            <person name="Ettema T.J."/>
        </authorList>
    </citation>
    <scope>NUCLEOTIDE SEQUENCE</scope>
</reference>
<dbReference type="EMBL" id="LAZR01000118">
    <property type="protein sequence ID" value="KKN89496.1"/>
    <property type="molecule type" value="Genomic_DNA"/>
</dbReference>
<organism evidence="1">
    <name type="scientific">marine sediment metagenome</name>
    <dbReference type="NCBI Taxonomy" id="412755"/>
    <lineage>
        <taxon>unclassified sequences</taxon>
        <taxon>metagenomes</taxon>
        <taxon>ecological metagenomes</taxon>
    </lineage>
</organism>
<dbReference type="SUPFAM" id="SSF75169">
    <property type="entry name" value="DsrEFH-like"/>
    <property type="match status" value="1"/>
</dbReference>
<name>A0A0F9WT81_9ZZZZ</name>
<dbReference type="Gene3D" id="3.40.1260.10">
    <property type="entry name" value="DsrEFH-like"/>
    <property type="match status" value="1"/>
</dbReference>
<dbReference type="PANTHER" id="PTHR37691:SF1">
    <property type="entry name" value="BLR3518 PROTEIN"/>
    <property type="match status" value="1"/>
</dbReference>
<evidence type="ECO:0000313" key="1">
    <source>
        <dbReference type="EMBL" id="KKN89496.1"/>
    </source>
</evidence>
<comment type="caution">
    <text evidence="1">The sequence shown here is derived from an EMBL/GenBank/DDBJ whole genome shotgun (WGS) entry which is preliminary data.</text>
</comment>
<protein>
    <submittedName>
        <fullName evidence="1">Uncharacterized protein</fullName>
    </submittedName>
</protein>
<sequence length="154" mass="16739">MKIAMTRFAALAALAFMLAAPFGGGVTGAQAAEPHKVAIHVDENDPQRMNMALNNVQNIKAYYDEKGEDVTIEVVTYGPGLNMLRSDTSPVANRIKMMSMEIANLSFAACGNTRAGMAKKEGKEIPLLDEATEVPSGVVRLMELQEDDYSYIRP</sequence>
<accession>A0A0F9WT81</accession>
<dbReference type="AlphaFoldDB" id="A0A0F9WT81"/>